<dbReference type="Proteomes" id="UP000248863">
    <property type="component" value="Unassembled WGS sequence"/>
</dbReference>
<organism evidence="1 2">
    <name type="scientific">Rhodoplanes elegans</name>
    <dbReference type="NCBI Taxonomy" id="29408"/>
    <lineage>
        <taxon>Bacteria</taxon>
        <taxon>Pseudomonadati</taxon>
        <taxon>Pseudomonadota</taxon>
        <taxon>Alphaproteobacteria</taxon>
        <taxon>Hyphomicrobiales</taxon>
        <taxon>Nitrobacteraceae</taxon>
        <taxon>Rhodoplanes</taxon>
    </lineage>
</organism>
<gene>
    <name evidence="1" type="ORF">CH338_15420</name>
</gene>
<reference evidence="1 2" key="1">
    <citation type="submission" date="2017-07" db="EMBL/GenBank/DDBJ databases">
        <title>Draft Genome Sequences of Select Purple Nonsulfur Bacteria.</title>
        <authorList>
            <person name="Lasarre B."/>
            <person name="Mckinlay J.B."/>
        </authorList>
    </citation>
    <scope>NUCLEOTIDE SEQUENCE [LARGE SCALE GENOMIC DNA]</scope>
    <source>
        <strain evidence="1 2">DSM 11907</strain>
    </source>
</reference>
<proteinExistence type="predicted"/>
<name>A0A327KHN0_9BRAD</name>
<accession>A0A327KHN0</accession>
<dbReference type="EMBL" id="NPEU01000171">
    <property type="protein sequence ID" value="RAI37646.1"/>
    <property type="molecule type" value="Genomic_DNA"/>
</dbReference>
<dbReference type="SUPFAM" id="SSF141371">
    <property type="entry name" value="PilZ domain-like"/>
    <property type="match status" value="1"/>
</dbReference>
<evidence type="ECO:0000313" key="1">
    <source>
        <dbReference type="EMBL" id="RAI37646.1"/>
    </source>
</evidence>
<dbReference type="AlphaFoldDB" id="A0A327KHN0"/>
<protein>
    <recommendedName>
        <fullName evidence="3">PilZ domain-containing protein</fullName>
    </recommendedName>
</protein>
<sequence length="116" mass="13204">MQDRRREQRWPAYLRGRISFANRFSAVDCLIRNTSPRGARLAVHNSAVVPDEFDLAIPRKGTEVRVRARWRSFEIIGVEVVTAPAADAPIPIGLARRIRDLEAANDSLRRRLAQDD</sequence>
<dbReference type="OrthoDB" id="7210926at2"/>
<evidence type="ECO:0000313" key="2">
    <source>
        <dbReference type="Proteomes" id="UP000248863"/>
    </source>
</evidence>
<comment type="caution">
    <text evidence="1">The sequence shown here is derived from an EMBL/GenBank/DDBJ whole genome shotgun (WGS) entry which is preliminary data.</text>
</comment>
<dbReference type="RefSeq" id="WP_111358031.1">
    <property type="nucleotide sequence ID" value="NZ_NHSK01000036.1"/>
</dbReference>
<keyword evidence="2" id="KW-1185">Reference proteome</keyword>
<evidence type="ECO:0008006" key="3">
    <source>
        <dbReference type="Google" id="ProtNLM"/>
    </source>
</evidence>